<protein>
    <recommendedName>
        <fullName evidence="4">Selenoprotein H</fullName>
    </recommendedName>
</protein>
<reference evidence="2" key="1">
    <citation type="journal article" date="2023" name="Plant J.">
        <title>The genome of the king protea, Protea cynaroides.</title>
        <authorList>
            <person name="Chang J."/>
            <person name="Duong T.A."/>
            <person name="Schoeman C."/>
            <person name="Ma X."/>
            <person name="Roodt D."/>
            <person name="Barker N."/>
            <person name="Li Z."/>
            <person name="Van de Peer Y."/>
            <person name="Mizrachi E."/>
        </authorList>
    </citation>
    <scope>NUCLEOTIDE SEQUENCE</scope>
    <source>
        <tissue evidence="2">Young leaves</tissue>
    </source>
</reference>
<dbReference type="FunFam" id="3.40.30.10:FF:000361">
    <property type="entry name" value="Selenium binding protein"/>
    <property type="match status" value="1"/>
</dbReference>
<feature type="region of interest" description="Disordered" evidence="1">
    <location>
        <begin position="1"/>
        <end position="87"/>
    </location>
</feature>
<dbReference type="SUPFAM" id="SSF52833">
    <property type="entry name" value="Thioredoxin-like"/>
    <property type="match status" value="1"/>
</dbReference>
<feature type="compositionally biased region" description="Low complexity" evidence="1">
    <location>
        <begin position="16"/>
        <end position="27"/>
    </location>
</feature>
<proteinExistence type="predicted"/>
<dbReference type="OrthoDB" id="1933874at2759"/>
<dbReference type="Gene3D" id="3.40.30.10">
    <property type="entry name" value="Glutaredoxin"/>
    <property type="match status" value="1"/>
</dbReference>
<sequence>MARKRKSVDGVQSKVAAETAAAAPPMAENRRVTRSSAKAAATGVDASGPVVLPAAGPKKREKKSNKEPVKQKEEETEDTKGSKIADAPEEKLVISKTIIIEHCKQCQSFKKRAELVKDGLEKVVPGIIVKVNPEKPRRGCFEIREEGGEKFVSLLDMPRPFGKMKALDMDKVISDIIVKIE</sequence>
<dbReference type="GO" id="GO:0005794">
    <property type="term" value="C:Golgi apparatus"/>
    <property type="evidence" value="ECO:0007669"/>
    <property type="project" value="TreeGrafter"/>
</dbReference>
<evidence type="ECO:0000313" key="2">
    <source>
        <dbReference type="EMBL" id="KAJ4958083.1"/>
    </source>
</evidence>
<evidence type="ECO:0000313" key="3">
    <source>
        <dbReference type="Proteomes" id="UP001141806"/>
    </source>
</evidence>
<dbReference type="InterPro" id="IPR036249">
    <property type="entry name" value="Thioredoxin-like_sf"/>
</dbReference>
<dbReference type="PANTHER" id="PTHR33638:SF1">
    <property type="entry name" value="SELENOPROTEIN H"/>
    <property type="match status" value="1"/>
</dbReference>
<organism evidence="2 3">
    <name type="scientific">Protea cynaroides</name>
    <dbReference type="NCBI Taxonomy" id="273540"/>
    <lineage>
        <taxon>Eukaryota</taxon>
        <taxon>Viridiplantae</taxon>
        <taxon>Streptophyta</taxon>
        <taxon>Embryophyta</taxon>
        <taxon>Tracheophyta</taxon>
        <taxon>Spermatophyta</taxon>
        <taxon>Magnoliopsida</taxon>
        <taxon>Proteales</taxon>
        <taxon>Proteaceae</taxon>
        <taxon>Protea</taxon>
    </lineage>
</organism>
<dbReference type="Proteomes" id="UP001141806">
    <property type="component" value="Unassembled WGS sequence"/>
</dbReference>
<accession>A0A9Q0K1I5</accession>
<evidence type="ECO:0000256" key="1">
    <source>
        <dbReference type="SAM" id="MobiDB-lite"/>
    </source>
</evidence>
<dbReference type="AlphaFoldDB" id="A0A9Q0K1I5"/>
<dbReference type="EMBL" id="JAMYWD010000010">
    <property type="protein sequence ID" value="KAJ4958083.1"/>
    <property type="molecule type" value="Genomic_DNA"/>
</dbReference>
<comment type="caution">
    <text evidence="2">The sequence shown here is derived from an EMBL/GenBank/DDBJ whole genome shotgun (WGS) entry which is preliminary data.</text>
</comment>
<dbReference type="PANTHER" id="PTHR33638">
    <property type="entry name" value="SELENOPROTEIN H"/>
    <property type="match status" value="1"/>
</dbReference>
<dbReference type="InterPro" id="IPR052674">
    <property type="entry name" value="SelWTH-like"/>
</dbReference>
<gene>
    <name evidence="2" type="ORF">NE237_025194</name>
</gene>
<name>A0A9Q0K1I5_9MAGN</name>
<keyword evidence="3" id="KW-1185">Reference proteome</keyword>
<feature type="compositionally biased region" description="Basic and acidic residues" evidence="1">
    <location>
        <begin position="64"/>
        <end position="87"/>
    </location>
</feature>
<evidence type="ECO:0008006" key="4">
    <source>
        <dbReference type="Google" id="ProtNLM"/>
    </source>
</evidence>